<dbReference type="AlphaFoldDB" id="F6BI55"/>
<dbReference type="KEGG" id="txy:Thexy_1701"/>
<dbReference type="EMBL" id="CP002739">
    <property type="protein sequence ID" value="AEF17729.1"/>
    <property type="molecule type" value="Genomic_DNA"/>
</dbReference>
<dbReference type="RefSeq" id="WP_013788464.1">
    <property type="nucleotide sequence ID" value="NC_015555.1"/>
</dbReference>
<feature type="transmembrane region" description="Helical" evidence="1">
    <location>
        <begin position="298"/>
        <end position="319"/>
    </location>
</feature>
<organism evidence="2 3">
    <name type="scientific">Thermoanaerobacterium xylanolyticum (strain ATCC 49914 / DSM 7097 / LX-11)</name>
    <dbReference type="NCBI Taxonomy" id="858215"/>
    <lineage>
        <taxon>Bacteria</taxon>
        <taxon>Bacillati</taxon>
        <taxon>Bacillota</taxon>
        <taxon>Clostridia</taxon>
        <taxon>Thermoanaerobacterales</taxon>
        <taxon>Thermoanaerobacteraceae</taxon>
        <taxon>Thermoanaerobacterium</taxon>
    </lineage>
</organism>
<evidence type="ECO:0000313" key="3">
    <source>
        <dbReference type="Proteomes" id="UP000007239"/>
    </source>
</evidence>
<name>F6BI55_THEXL</name>
<dbReference type="HOGENOM" id="CLU_043930_0_0_9"/>
<evidence type="ECO:0000313" key="2">
    <source>
        <dbReference type="EMBL" id="AEF17729.1"/>
    </source>
</evidence>
<dbReference type="PANTHER" id="PTHR37814:SF1">
    <property type="entry name" value="MEMBRANE PROTEIN"/>
    <property type="match status" value="1"/>
</dbReference>
<feature type="transmembrane region" description="Helical" evidence="1">
    <location>
        <begin position="220"/>
        <end position="244"/>
    </location>
</feature>
<dbReference type="InterPro" id="IPR038728">
    <property type="entry name" value="YkvI-like"/>
</dbReference>
<evidence type="ECO:0000256" key="1">
    <source>
        <dbReference type="SAM" id="Phobius"/>
    </source>
</evidence>
<evidence type="ECO:0008006" key="4">
    <source>
        <dbReference type="Google" id="ProtNLM"/>
    </source>
</evidence>
<dbReference type="Proteomes" id="UP000007239">
    <property type="component" value="Chromosome"/>
</dbReference>
<accession>F6BI55</accession>
<feature type="transmembrane region" description="Helical" evidence="1">
    <location>
        <begin position="41"/>
        <end position="62"/>
    </location>
</feature>
<feature type="transmembrane region" description="Helical" evidence="1">
    <location>
        <begin position="89"/>
        <end position="110"/>
    </location>
</feature>
<reference evidence="2" key="1">
    <citation type="submission" date="2011-05" db="EMBL/GenBank/DDBJ databases">
        <title>Complete sequence of Thermoanaerobacterium xylanolyticum LX-11.</title>
        <authorList>
            <consortium name="US DOE Joint Genome Institute"/>
            <person name="Lucas S."/>
            <person name="Han J."/>
            <person name="Lapidus A."/>
            <person name="Cheng J.-F."/>
            <person name="Goodwin L."/>
            <person name="Pitluck S."/>
            <person name="Peters L."/>
            <person name="Mikhailova N."/>
            <person name="Lu M."/>
            <person name="Han C."/>
            <person name="Tapia R."/>
            <person name="Land M."/>
            <person name="Hauser L."/>
            <person name="Kyrpides N."/>
            <person name="Ivanova N."/>
            <person name="Pagani I."/>
            <person name="Hemme C."/>
            <person name="Woyke T."/>
        </authorList>
    </citation>
    <scope>NUCLEOTIDE SEQUENCE</scope>
    <source>
        <strain evidence="2">LX-11</strain>
    </source>
</reference>
<protein>
    <recommendedName>
        <fullName evidence="4">Membrane protein YkvI</fullName>
    </recommendedName>
</protein>
<dbReference type="PANTHER" id="PTHR37814">
    <property type="entry name" value="CONSERVED MEMBRANE PROTEIN"/>
    <property type="match status" value="1"/>
</dbReference>
<keyword evidence="1" id="KW-0472">Membrane</keyword>
<sequence>MKNKRLSVFSITATYIGTVVGAGFASGQEVLQFFGYHGVKGFVGLFVAAIMFIVYGYFILLLGNKLNASSHYEVIMDVGGPFFGKIMDYVIIFFLFGAFTAMLAGTAAIFKEQFELPSQFGAVLMAVISVMTVLTGIAGVISAISFVVPILLLGVFLISALALFYTPDISVLNRISMPFDAAVKNFFVSGVIYASYNLLMSVAILAPLGNQTTNKSDLKLGALFGGLGLWAGATMILVAILLNMPHVSNYQIPMLYIAGKFSKLLKLIYSFILIAEIYTTAVGNLYGFVARLTDAKSTLYKVCTIITGGVGLILSGFGFSKLVHYMYPVAGYAGIVMLIGITYGLMKKK</sequence>
<feature type="transmembrane region" description="Helical" evidence="1">
    <location>
        <begin position="146"/>
        <end position="166"/>
    </location>
</feature>
<keyword evidence="1" id="KW-1133">Transmembrane helix</keyword>
<proteinExistence type="predicted"/>
<keyword evidence="3" id="KW-1185">Reference proteome</keyword>
<feature type="transmembrane region" description="Helical" evidence="1">
    <location>
        <begin position="264"/>
        <end position="286"/>
    </location>
</feature>
<gene>
    <name evidence="2" type="ordered locus">Thexy_1701</name>
</gene>
<feature type="transmembrane region" description="Helical" evidence="1">
    <location>
        <begin position="325"/>
        <end position="346"/>
    </location>
</feature>
<keyword evidence="1" id="KW-0812">Transmembrane</keyword>
<dbReference type="STRING" id="858215.Thexy_1701"/>
<feature type="transmembrane region" description="Helical" evidence="1">
    <location>
        <begin position="186"/>
        <end position="208"/>
    </location>
</feature>
<dbReference type="eggNOG" id="COG3949">
    <property type="taxonomic scope" value="Bacteria"/>
</dbReference>
<feature type="transmembrane region" description="Helical" evidence="1">
    <location>
        <begin position="122"/>
        <end position="141"/>
    </location>
</feature>